<keyword evidence="1" id="KW-1185">Reference proteome</keyword>
<dbReference type="STRING" id="6248.A0A0K0E1M6"/>
<evidence type="ECO:0000313" key="2">
    <source>
        <dbReference type="WBParaSite" id="SSTP_0000339450.1"/>
    </source>
</evidence>
<organism evidence="2">
    <name type="scientific">Strongyloides stercoralis</name>
    <name type="common">Threadworm</name>
    <dbReference type="NCBI Taxonomy" id="6248"/>
    <lineage>
        <taxon>Eukaryota</taxon>
        <taxon>Metazoa</taxon>
        <taxon>Ecdysozoa</taxon>
        <taxon>Nematoda</taxon>
        <taxon>Chromadorea</taxon>
        <taxon>Rhabditida</taxon>
        <taxon>Tylenchina</taxon>
        <taxon>Panagrolaimomorpha</taxon>
        <taxon>Strongyloidoidea</taxon>
        <taxon>Strongyloididae</taxon>
        <taxon>Strongyloides</taxon>
    </lineage>
</organism>
<dbReference type="WBParaSite" id="TCONS_00001581.p1">
    <property type="protein sequence ID" value="TCONS_00001581.p1"/>
    <property type="gene ID" value="XLOC_001457"/>
</dbReference>
<proteinExistence type="predicted"/>
<sequence>MTDFGTEKKSSLSNDNIEGDNKVTGNVNETLKIDCFNKNFCYDIKGETKKYLERVFKNENNIKRVIKNENNMKNNKNEREIAFFNNIELKYNNIYECWSKSIDFTNESIEKFMILNDLFCIKETICRHTKVKKFIIGGYKNTSYNDKNILIFGIKNSNISILINKIFYYLYQWIRNEEINYFFNQIYTLNRSKELCIYEFNNTILPYKIRLIDCPEYNINQNCGGQFNTKKLYKNFFRKYVNSKGYLVLSSVIIAAPKENHLLDNNFQKQIKKLKYIFGEGSDHYIFEKCINGKLKSNSDKNNPNIYNNISGYFKKLEDNYKILLKFP</sequence>
<evidence type="ECO:0000313" key="1">
    <source>
        <dbReference type="Proteomes" id="UP000035681"/>
    </source>
</evidence>
<protein>
    <submittedName>
        <fullName evidence="2 3">Decapping nuclease</fullName>
    </submittedName>
</protein>
<accession>A0A0K0E1M6</accession>
<name>A0A0K0E1M6_STRER</name>
<evidence type="ECO:0000313" key="3">
    <source>
        <dbReference type="WBParaSite" id="TCONS_00001581.p1"/>
    </source>
</evidence>
<dbReference type="WBParaSite" id="SSTP_0000339450.1">
    <property type="protein sequence ID" value="SSTP_0000339450.1"/>
    <property type="gene ID" value="SSTP_0000339450"/>
</dbReference>
<dbReference type="AlphaFoldDB" id="A0A0K0E1M6"/>
<reference evidence="2" key="1">
    <citation type="submission" date="2015-08" db="UniProtKB">
        <authorList>
            <consortium name="WormBaseParasite"/>
        </authorList>
    </citation>
    <scope>IDENTIFICATION</scope>
</reference>
<dbReference type="Proteomes" id="UP000035681">
    <property type="component" value="Unplaced"/>
</dbReference>